<feature type="domain" description="SnoaL-like" evidence="1">
    <location>
        <begin position="10"/>
        <end position="97"/>
    </location>
</feature>
<dbReference type="Gene3D" id="3.10.450.50">
    <property type="match status" value="1"/>
</dbReference>
<sequence length="118" mass="13625">MLRPKEVVCKWVDAFNNHDVEAITSLYHEDATNHQVANEPAIGIEVIRAMFTDEFAIADMTCIVENIFEDGQWAILEWKDPLGLRGCGFFHVVNGKILFQRGYWDKLSFLKLRNLPIE</sequence>
<dbReference type="Proteomes" id="UP000284841">
    <property type="component" value="Unassembled WGS sequence"/>
</dbReference>
<evidence type="ECO:0000259" key="1">
    <source>
        <dbReference type="Pfam" id="PF12680"/>
    </source>
</evidence>
<dbReference type="STRING" id="1776384.GCA_900086585_02781"/>
<dbReference type="RefSeq" id="WP_067539680.1">
    <property type="nucleotide sequence ID" value="NZ_AP025567.1"/>
</dbReference>
<gene>
    <name evidence="2" type="ORF">DW099_02350</name>
</gene>
<proteinExistence type="predicted"/>
<dbReference type="SUPFAM" id="SSF54427">
    <property type="entry name" value="NTF2-like"/>
    <property type="match status" value="1"/>
</dbReference>
<evidence type="ECO:0000313" key="2">
    <source>
        <dbReference type="EMBL" id="RHJ89437.1"/>
    </source>
</evidence>
<keyword evidence="3" id="KW-1185">Reference proteome</keyword>
<name>A0A415E6M5_9FIRM</name>
<dbReference type="GeneID" id="83005102"/>
<dbReference type="Pfam" id="PF12680">
    <property type="entry name" value="SnoaL_2"/>
    <property type="match status" value="1"/>
</dbReference>
<accession>A0A415E6M5</accession>
<protein>
    <submittedName>
        <fullName evidence="2">Nuclear transport factor 2 family protein</fullName>
    </submittedName>
</protein>
<dbReference type="InterPro" id="IPR037401">
    <property type="entry name" value="SnoaL-like"/>
</dbReference>
<reference evidence="2 3" key="1">
    <citation type="submission" date="2018-08" db="EMBL/GenBank/DDBJ databases">
        <title>A genome reference for cultivated species of the human gut microbiota.</title>
        <authorList>
            <person name="Zou Y."/>
            <person name="Xue W."/>
            <person name="Luo G."/>
        </authorList>
    </citation>
    <scope>NUCLEOTIDE SEQUENCE [LARGE SCALE GENOMIC DNA]</scope>
    <source>
        <strain evidence="2 3">AM07-24</strain>
    </source>
</reference>
<evidence type="ECO:0000313" key="3">
    <source>
        <dbReference type="Proteomes" id="UP000284841"/>
    </source>
</evidence>
<dbReference type="OrthoDB" id="1115105at2"/>
<organism evidence="2 3">
    <name type="scientific">Emergencia timonensis</name>
    <dbReference type="NCBI Taxonomy" id="1776384"/>
    <lineage>
        <taxon>Bacteria</taxon>
        <taxon>Bacillati</taxon>
        <taxon>Bacillota</taxon>
        <taxon>Clostridia</taxon>
        <taxon>Peptostreptococcales</taxon>
        <taxon>Anaerovoracaceae</taxon>
        <taxon>Emergencia</taxon>
    </lineage>
</organism>
<dbReference type="EMBL" id="QRMS01000001">
    <property type="protein sequence ID" value="RHJ89437.1"/>
    <property type="molecule type" value="Genomic_DNA"/>
</dbReference>
<comment type="caution">
    <text evidence="2">The sequence shown here is derived from an EMBL/GenBank/DDBJ whole genome shotgun (WGS) entry which is preliminary data.</text>
</comment>
<dbReference type="InterPro" id="IPR032710">
    <property type="entry name" value="NTF2-like_dom_sf"/>
</dbReference>
<dbReference type="AlphaFoldDB" id="A0A415E6M5"/>